<evidence type="ECO:0000256" key="7">
    <source>
        <dbReference type="SAM" id="Phobius"/>
    </source>
</evidence>
<keyword evidence="6" id="KW-0016">Alginate biosynthesis</keyword>
<evidence type="ECO:0000256" key="1">
    <source>
        <dbReference type="ARBA" id="ARBA00004418"/>
    </source>
</evidence>
<comment type="pathway">
    <text evidence="2">Glycan biosynthesis; alginate biosynthesis.</text>
</comment>
<keyword evidence="4" id="KW-0732">Signal</keyword>
<dbReference type="Pfam" id="PF16822">
    <property type="entry name" value="ALGX"/>
    <property type="match status" value="1"/>
</dbReference>
<keyword evidence="7" id="KW-0812">Transmembrane</keyword>
<dbReference type="GO" id="GO:0042121">
    <property type="term" value="P:alginic acid biosynthetic process"/>
    <property type="evidence" value="ECO:0007669"/>
    <property type="project" value="UniProtKB-KW"/>
</dbReference>
<feature type="transmembrane region" description="Helical" evidence="7">
    <location>
        <begin position="49"/>
        <end position="71"/>
    </location>
</feature>
<dbReference type="AlphaFoldDB" id="A0AB38NPH7"/>
<keyword evidence="7" id="KW-0472">Membrane</keyword>
<evidence type="ECO:0000256" key="4">
    <source>
        <dbReference type="ARBA" id="ARBA00022729"/>
    </source>
</evidence>
<feature type="domain" description="AlgX/AlgJ SGNH hydrolase-like" evidence="8">
    <location>
        <begin position="112"/>
        <end position="286"/>
    </location>
</feature>
<dbReference type="InterPro" id="IPR031811">
    <property type="entry name" value="ALGX/ALGJ_SGNH-like"/>
</dbReference>
<keyword evidence="7" id="KW-1133">Transmembrane helix</keyword>
<evidence type="ECO:0000313" key="10">
    <source>
        <dbReference type="Proteomes" id="UP000308018"/>
    </source>
</evidence>
<evidence type="ECO:0000256" key="6">
    <source>
        <dbReference type="ARBA" id="ARBA00022841"/>
    </source>
</evidence>
<protein>
    <recommendedName>
        <fullName evidence="8">AlgX/AlgJ SGNH hydrolase-like domain-containing protein</fullName>
    </recommendedName>
</protein>
<evidence type="ECO:0000256" key="3">
    <source>
        <dbReference type="ARBA" id="ARBA00022679"/>
    </source>
</evidence>
<dbReference type="Proteomes" id="UP000308018">
    <property type="component" value="Unassembled WGS sequence"/>
</dbReference>
<organism evidence="9 10">
    <name type="scientific">Vibrio tasmaniensis</name>
    <dbReference type="NCBI Taxonomy" id="212663"/>
    <lineage>
        <taxon>Bacteria</taxon>
        <taxon>Pseudomonadati</taxon>
        <taxon>Pseudomonadota</taxon>
        <taxon>Gammaproteobacteria</taxon>
        <taxon>Vibrionales</taxon>
        <taxon>Vibrionaceae</taxon>
        <taxon>Vibrio</taxon>
    </lineage>
</organism>
<accession>A0AB38NPH7</accession>
<name>A0AB38NPH7_9VIBR</name>
<evidence type="ECO:0000256" key="2">
    <source>
        <dbReference type="ARBA" id="ARBA00005182"/>
    </source>
</evidence>
<evidence type="ECO:0000256" key="5">
    <source>
        <dbReference type="ARBA" id="ARBA00022764"/>
    </source>
</evidence>
<evidence type="ECO:0000259" key="8">
    <source>
        <dbReference type="Pfam" id="PF16822"/>
    </source>
</evidence>
<dbReference type="GO" id="GO:0042597">
    <property type="term" value="C:periplasmic space"/>
    <property type="evidence" value="ECO:0007669"/>
    <property type="project" value="UniProtKB-SubCell"/>
</dbReference>
<evidence type="ECO:0000313" key="9">
    <source>
        <dbReference type="EMBL" id="TKG30747.1"/>
    </source>
</evidence>
<gene>
    <name evidence="9" type="ORF">FC057_16605</name>
</gene>
<proteinExistence type="predicted"/>
<dbReference type="EMBL" id="SYVV01000029">
    <property type="protein sequence ID" value="TKG30747.1"/>
    <property type="molecule type" value="Genomic_DNA"/>
</dbReference>
<keyword evidence="3" id="KW-0808">Transferase</keyword>
<reference evidence="9 10" key="1">
    <citation type="submission" date="2019-04" db="EMBL/GenBank/DDBJ databases">
        <title>A reverse ecology approach based on a biological definition of microbial populations.</title>
        <authorList>
            <person name="Arevalo P."/>
            <person name="Vaninsberghe D."/>
            <person name="Elsherbini J."/>
            <person name="Gore J."/>
            <person name="Polz M."/>
        </authorList>
    </citation>
    <scope>NUCLEOTIDE SEQUENCE [LARGE SCALE GENOMIC DNA]</scope>
    <source>
        <strain evidence="9 10">10N.222.45.A8</strain>
    </source>
</reference>
<dbReference type="GO" id="GO:0016740">
    <property type="term" value="F:transferase activity"/>
    <property type="evidence" value="ECO:0007669"/>
    <property type="project" value="UniProtKB-KW"/>
</dbReference>
<comment type="caution">
    <text evidence="9">The sequence shown here is derived from an EMBL/GenBank/DDBJ whole genome shotgun (WGS) entry which is preliminary data.</text>
</comment>
<sequence>MDTKRCWDRKNDFSGLFVCSIHLHYQKLIFKCVSIFQLLIRKISLNNRVNIKIFFLLISVILSILPIVNIFSGGFTKENLTNTKFLYSLDVIEGKINPYLVPLGVSIKPNSVVVGKDGWFFLGDDHQKTISAYRTGFQTVEVQERSSVIIESQTLWKKYFQKNGVTDYKILVGPNKSTIYNEYLPLWAKTSSESISHTLYDNDIYIDIRHTISDVINTQDLYYKTDTHWNYYGAGVAFNEFMLRINNEGLVLPPLNWSNVIRNDSYIHGDLTRFLRVGSLYSDPNPITEANNLQLSHIISDYNKDSVVYKGTAPLYGHRDDLYLITTPKALNNKKVLWLSDSYGNALAPYMTATFSHILKQNWSKLLGTQALEQLIQEWKPDYVFVTVVERYSLDDLFQAPPPIQP</sequence>
<keyword evidence="5" id="KW-0574">Periplasm</keyword>
<comment type="subcellular location">
    <subcellularLocation>
        <location evidence="1">Periplasm</location>
    </subcellularLocation>
</comment>